<keyword evidence="2" id="KW-1185">Reference proteome</keyword>
<dbReference type="EMBL" id="CM041536">
    <property type="protein sequence ID" value="KAI3370726.1"/>
    <property type="molecule type" value="Genomic_DNA"/>
</dbReference>
<reference evidence="1" key="1">
    <citation type="submission" date="2022-04" db="EMBL/GenBank/DDBJ databases">
        <title>Jade perch genome.</title>
        <authorList>
            <person name="Chao B."/>
        </authorList>
    </citation>
    <scope>NUCLEOTIDE SEQUENCE</scope>
    <source>
        <strain evidence="1">CB-2022</strain>
    </source>
</reference>
<name>A0ACB8WSM7_9TELE</name>
<evidence type="ECO:0000313" key="1">
    <source>
        <dbReference type="EMBL" id="KAI3370726.1"/>
    </source>
</evidence>
<organism evidence="1 2">
    <name type="scientific">Scortum barcoo</name>
    <name type="common">barcoo grunter</name>
    <dbReference type="NCBI Taxonomy" id="214431"/>
    <lineage>
        <taxon>Eukaryota</taxon>
        <taxon>Metazoa</taxon>
        <taxon>Chordata</taxon>
        <taxon>Craniata</taxon>
        <taxon>Vertebrata</taxon>
        <taxon>Euteleostomi</taxon>
        <taxon>Actinopterygii</taxon>
        <taxon>Neopterygii</taxon>
        <taxon>Teleostei</taxon>
        <taxon>Neoteleostei</taxon>
        <taxon>Acanthomorphata</taxon>
        <taxon>Eupercaria</taxon>
        <taxon>Centrarchiformes</taxon>
        <taxon>Terapontoidei</taxon>
        <taxon>Terapontidae</taxon>
        <taxon>Scortum</taxon>
    </lineage>
</organism>
<protein>
    <submittedName>
        <fullName evidence="1">Uncharacterized protein</fullName>
    </submittedName>
</protein>
<sequence>MPWQKTSGFLKSELQAVKNEIQSCTAALHGEVDQVRAEVKEVQDGLSTWSDEVISLQSTVTDLKKELVELREKSEDMEGRMRRCNIRILGVPETPGSSSPVAVAKLLAQVLQLEKEPMIDRSHRGLGKRNTGDRLRVIIAKLHYHQECVEILRRARSRAPLHFNGEPVTIFPDYTVSVARARAAFTEIRGLLRGREGVRYGLLFPARLRITHGSEDKEFTDPGKAMDYVKKKIIPTSDEGRTVWMPGDCSLR</sequence>
<comment type="caution">
    <text evidence="1">The sequence shown here is derived from an EMBL/GenBank/DDBJ whole genome shotgun (WGS) entry which is preliminary data.</text>
</comment>
<gene>
    <name evidence="1" type="ORF">L3Q82_007105</name>
</gene>
<accession>A0ACB8WSM7</accession>
<proteinExistence type="predicted"/>
<dbReference type="Proteomes" id="UP000831701">
    <property type="component" value="Chromosome 6"/>
</dbReference>
<evidence type="ECO:0000313" key="2">
    <source>
        <dbReference type="Proteomes" id="UP000831701"/>
    </source>
</evidence>